<evidence type="ECO:0000256" key="1">
    <source>
        <dbReference type="SAM" id="MobiDB-lite"/>
    </source>
</evidence>
<feature type="region of interest" description="Disordered" evidence="1">
    <location>
        <begin position="197"/>
        <end position="282"/>
    </location>
</feature>
<dbReference type="Proteomes" id="UP001519460">
    <property type="component" value="Unassembled WGS sequence"/>
</dbReference>
<keyword evidence="3" id="KW-1185">Reference proteome</keyword>
<sequence length="297" mass="32449">MFSALFSANSLRQDTDRHGNGVVVQLPVDKRLLWLRQGGGLLPHSGWSSFNSDASNLTSGSSANSVDWLLQERQVDPEVVLRNLGFGGGHIQSTSGMYNRIPVRFFPQEAAPPDEAEGGAQEGGAEGGRRNPSRGQLIPNFATSCLDNEYYTEMLNRVPAYFFRESEASEVHSDSEDSDILPLDSLTHSRTPCVSWTVTKANSPEGEGGTEDCINTSDLPRTSQDSEGQKTDDDVVSGSSQGHPHDSPGRKMLWERHHMDYLLPDDDNLSSSSGSTTTADDVKFNYNVRLSPNESLV</sequence>
<protein>
    <submittedName>
        <fullName evidence="2">Uncharacterized protein</fullName>
    </submittedName>
</protein>
<evidence type="ECO:0000313" key="3">
    <source>
        <dbReference type="Proteomes" id="UP001519460"/>
    </source>
</evidence>
<proteinExistence type="predicted"/>
<feature type="compositionally biased region" description="Polar residues" evidence="1">
    <location>
        <begin position="213"/>
        <end position="226"/>
    </location>
</feature>
<dbReference type="EMBL" id="JACVVK020000032">
    <property type="protein sequence ID" value="KAK7501392.1"/>
    <property type="molecule type" value="Genomic_DNA"/>
</dbReference>
<comment type="caution">
    <text evidence="2">The sequence shown here is derived from an EMBL/GenBank/DDBJ whole genome shotgun (WGS) entry which is preliminary data.</text>
</comment>
<organism evidence="2 3">
    <name type="scientific">Batillaria attramentaria</name>
    <dbReference type="NCBI Taxonomy" id="370345"/>
    <lineage>
        <taxon>Eukaryota</taxon>
        <taxon>Metazoa</taxon>
        <taxon>Spiralia</taxon>
        <taxon>Lophotrochozoa</taxon>
        <taxon>Mollusca</taxon>
        <taxon>Gastropoda</taxon>
        <taxon>Caenogastropoda</taxon>
        <taxon>Sorbeoconcha</taxon>
        <taxon>Cerithioidea</taxon>
        <taxon>Batillariidae</taxon>
        <taxon>Batillaria</taxon>
    </lineage>
</organism>
<feature type="compositionally biased region" description="Low complexity" evidence="1">
    <location>
        <begin position="269"/>
        <end position="279"/>
    </location>
</feature>
<accession>A0ABD0LPA5</accession>
<evidence type="ECO:0000313" key="2">
    <source>
        <dbReference type="EMBL" id="KAK7501392.1"/>
    </source>
</evidence>
<dbReference type="AlphaFoldDB" id="A0ABD0LPA5"/>
<name>A0ABD0LPA5_9CAEN</name>
<reference evidence="2 3" key="1">
    <citation type="journal article" date="2023" name="Sci. Data">
        <title>Genome assembly of the Korean intertidal mud-creeper Batillaria attramentaria.</title>
        <authorList>
            <person name="Patra A.K."/>
            <person name="Ho P.T."/>
            <person name="Jun S."/>
            <person name="Lee S.J."/>
            <person name="Kim Y."/>
            <person name="Won Y.J."/>
        </authorList>
    </citation>
    <scope>NUCLEOTIDE SEQUENCE [LARGE SCALE GENOMIC DNA]</scope>
    <source>
        <strain evidence="2">Wonlab-2016</strain>
    </source>
</reference>
<feature type="compositionally biased region" description="Basic and acidic residues" evidence="1">
    <location>
        <begin position="243"/>
        <end position="260"/>
    </location>
</feature>
<feature type="region of interest" description="Disordered" evidence="1">
    <location>
        <begin position="110"/>
        <end position="136"/>
    </location>
</feature>
<gene>
    <name evidence="2" type="ORF">BaRGS_00007517</name>
</gene>